<dbReference type="RefSeq" id="WP_151691522.1">
    <property type="nucleotide sequence ID" value="NZ_BMGX01000002.1"/>
</dbReference>
<dbReference type="GO" id="GO:0004497">
    <property type="term" value="F:monooxygenase activity"/>
    <property type="evidence" value="ECO:0007669"/>
    <property type="project" value="UniProtKB-KW"/>
</dbReference>
<dbReference type="EMBL" id="WBVQ01000001">
    <property type="protein sequence ID" value="KAB2816950.1"/>
    <property type="molecule type" value="Genomic_DNA"/>
</dbReference>
<keyword evidence="2" id="KW-0503">Monooxygenase</keyword>
<dbReference type="OrthoDB" id="165368at2"/>
<dbReference type="SUPFAM" id="SSF54909">
    <property type="entry name" value="Dimeric alpha+beta barrel"/>
    <property type="match status" value="1"/>
</dbReference>
<keyword evidence="2" id="KW-0560">Oxidoreductase</keyword>
<dbReference type="Gene3D" id="3.30.70.100">
    <property type="match status" value="1"/>
</dbReference>
<accession>A0A6L3ZIE6</accession>
<reference evidence="2 3" key="1">
    <citation type="submission" date="2019-10" db="EMBL/GenBank/DDBJ databases">
        <title>Genome sequence of Phaeocystidibacter marisrubri JCM30614 (type strain).</title>
        <authorList>
            <person name="Bowman J.P."/>
        </authorList>
    </citation>
    <scope>NUCLEOTIDE SEQUENCE [LARGE SCALE GENOMIC DNA]</scope>
    <source>
        <strain evidence="2 3">JCM 30614</strain>
    </source>
</reference>
<evidence type="ECO:0000313" key="3">
    <source>
        <dbReference type="Proteomes" id="UP000484164"/>
    </source>
</evidence>
<gene>
    <name evidence="2" type="ORF">F8C82_00705</name>
</gene>
<feature type="domain" description="ABM" evidence="1">
    <location>
        <begin position="4"/>
        <end position="92"/>
    </location>
</feature>
<proteinExistence type="predicted"/>
<keyword evidence="3" id="KW-1185">Reference proteome</keyword>
<comment type="caution">
    <text evidence="2">The sequence shown here is derived from an EMBL/GenBank/DDBJ whole genome shotgun (WGS) entry which is preliminary data.</text>
</comment>
<evidence type="ECO:0000259" key="1">
    <source>
        <dbReference type="PROSITE" id="PS51725"/>
    </source>
</evidence>
<dbReference type="Pfam" id="PF03992">
    <property type="entry name" value="ABM"/>
    <property type="match status" value="1"/>
</dbReference>
<dbReference type="AlphaFoldDB" id="A0A6L3ZIE6"/>
<evidence type="ECO:0000313" key="2">
    <source>
        <dbReference type="EMBL" id="KAB2816950.1"/>
    </source>
</evidence>
<dbReference type="InterPro" id="IPR007138">
    <property type="entry name" value="ABM_dom"/>
</dbReference>
<dbReference type="Proteomes" id="UP000484164">
    <property type="component" value="Unassembled WGS sequence"/>
</dbReference>
<dbReference type="PROSITE" id="PS51725">
    <property type="entry name" value="ABM"/>
    <property type="match status" value="1"/>
</dbReference>
<sequence>MNRYLLHGKLRAQEGKGHELSQILLRAADMLQSANGCQLYAVSVEEGVPDDIWITEIWDTKEDHDNSLKSVEIKNLISTAIPLLAGNPEGGLALHVIGGLGVQ</sequence>
<name>A0A6L3ZIE6_9FLAO</name>
<organism evidence="2 3">
    <name type="scientific">Phaeocystidibacter marisrubri</name>
    <dbReference type="NCBI Taxonomy" id="1577780"/>
    <lineage>
        <taxon>Bacteria</taxon>
        <taxon>Pseudomonadati</taxon>
        <taxon>Bacteroidota</taxon>
        <taxon>Flavobacteriia</taxon>
        <taxon>Flavobacteriales</taxon>
        <taxon>Phaeocystidibacteraceae</taxon>
        <taxon>Phaeocystidibacter</taxon>
    </lineage>
</organism>
<protein>
    <submittedName>
        <fullName evidence="2">Antibiotic biosynthesis monooxygenase</fullName>
    </submittedName>
</protein>
<dbReference type="InterPro" id="IPR011008">
    <property type="entry name" value="Dimeric_a/b-barrel"/>
</dbReference>